<evidence type="ECO:0000256" key="5">
    <source>
        <dbReference type="ARBA" id="ARBA00022679"/>
    </source>
</evidence>
<name>A0A1F7RQF3_9BACT</name>
<gene>
    <name evidence="8" type="primary">argJ</name>
    <name evidence="9" type="ORF">A2W05_08015</name>
</gene>
<evidence type="ECO:0000256" key="1">
    <source>
        <dbReference type="ARBA" id="ARBA00006774"/>
    </source>
</evidence>
<evidence type="ECO:0000256" key="4">
    <source>
        <dbReference type="ARBA" id="ARBA00022605"/>
    </source>
</evidence>
<accession>A0A1F7RQF3</accession>
<dbReference type="Gene3D" id="3.60.70.12">
    <property type="entry name" value="L-amino peptidase D-ALA esterase/amidase"/>
    <property type="match status" value="1"/>
</dbReference>
<comment type="subunit">
    <text evidence="2 8">Heterotetramer of two alpha and two beta chains.</text>
</comment>
<feature type="chain" id="PRO_5023437866" description="Arginine biosynthesis bifunctional protein ArgJ alpha chain" evidence="8">
    <location>
        <begin position="1"/>
        <end position="191"/>
    </location>
</feature>
<dbReference type="NCBIfam" id="NF003802">
    <property type="entry name" value="PRK05388.1"/>
    <property type="match status" value="1"/>
</dbReference>
<dbReference type="UniPathway" id="UPA00068">
    <property type="reaction ID" value="UER00106"/>
</dbReference>
<feature type="binding site" evidence="8">
    <location>
        <position position="192"/>
    </location>
    <ligand>
        <name>substrate</name>
    </ligand>
</feature>
<comment type="caution">
    <text evidence="9">The sequence shown here is derived from an EMBL/GenBank/DDBJ whole genome shotgun (WGS) entry which is preliminary data.</text>
</comment>
<feature type="site" description="Involved in the stabilization of negative charge on the oxyanion by the formation of the oxyanion hole" evidence="8">
    <location>
        <position position="119"/>
    </location>
</feature>
<feature type="chain" id="PRO_5023437867" description="Arginine biosynthesis bifunctional protein ArgJ beta chain" evidence="8">
    <location>
        <begin position="192"/>
        <end position="404"/>
    </location>
</feature>
<dbReference type="NCBIfam" id="TIGR00120">
    <property type="entry name" value="ArgJ"/>
    <property type="match status" value="1"/>
</dbReference>
<dbReference type="GO" id="GO:0006526">
    <property type="term" value="P:L-arginine biosynthetic process"/>
    <property type="evidence" value="ECO:0007669"/>
    <property type="project" value="UniProtKB-UniRule"/>
</dbReference>
<dbReference type="PANTHER" id="PTHR23100:SF0">
    <property type="entry name" value="ARGININE BIOSYNTHESIS BIFUNCTIONAL PROTEIN ARGJ, MITOCHONDRIAL"/>
    <property type="match status" value="1"/>
</dbReference>
<dbReference type="FunFam" id="3.60.70.12:FF:000001">
    <property type="entry name" value="Arginine biosynthesis bifunctional protein ArgJ, chloroplastic"/>
    <property type="match status" value="1"/>
</dbReference>
<dbReference type="CDD" id="cd02152">
    <property type="entry name" value="OAT"/>
    <property type="match status" value="1"/>
</dbReference>
<keyword evidence="8" id="KW-0511">Multifunctional enzyme</keyword>
<dbReference type="EC" id="2.3.1.35" evidence="8"/>
<evidence type="ECO:0000256" key="6">
    <source>
        <dbReference type="ARBA" id="ARBA00022813"/>
    </source>
</evidence>
<comment type="function">
    <text evidence="8">Catalyzes two activities which are involved in the cyclic version of arginine biosynthesis: the synthesis of N-acetylglutamate from glutamate and acetyl-CoA as the acetyl donor, and of ornithine by transacetylation between N(2)-acetylornithine and glutamate.</text>
</comment>
<dbReference type="GO" id="GO:0005737">
    <property type="term" value="C:cytoplasm"/>
    <property type="evidence" value="ECO:0007669"/>
    <property type="project" value="UniProtKB-SubCell"/>
</dbReference>
<reference evidence="9 10" key="1">
    <citation type="journal article" date="2016" name="Nat. Commun.">
        <title>Thousands of microbial genomes shed light on interconnected biogeochemical processes in an aquifer system.</title>
        <authorList>
            <person name="Anantharaman K."/>
            <person name="Brown C.T."/>
            <person name="Hug L.A."/>
            <person name="Sharon I."/>
            <person name="Castelle C.J."/>
            <person name="Probst A.J."/>
            <person name="Thomas B.C."/>
            <person name="Singh A."/>
            <person name="Wilkins M.J."/>
            <person name="Karaoz U."/>
            <person name="Brodie E.L."/>
            <person name="Williams K.H."/>
            <person name="Hubbard S.S."/>
            <person name="Banfield J.F."/>
        </authorList>
    </citation>
    <scope>NUCLEOTIDE SEQUENCE [LARGE SCALE GENOMIC DNA]</scope>
</reference>
<feature type="binding site" evidence="8">
    <location>
        <position position="278"/>
    </location>
    <ligand>
        <name>substrate</name>
    </ligand>
</feature>
<evidence type="ECO:0000256" key="8">
    <source>
        <dbReference type="HAMAP-Rule" id="MF_01106"/>
    </source>
</evidence>
<keyword evidence="3 8" id="KW-0055">Arginine biosynthesis</keyword>
<keyword evidence="4 8" id="KW-0028">Amino-acid biosynthesis</keyword>
<feature type="site" description="Cleavage; by autolysis" evidence="8">
    <location>
        <begin position="191"/>
        <end position="192"/>
    </location>
</feature>
<evidence type="ECO:0000256" key="7">
    <source>
        <dbReference type="ARBA" id="ARBA00023315"/>
    </source>
</evidence>
<evidence type="ECO:0000313" key="10">
    <source>
        <dbReference type="Proteomes" id="UP000178797"/>
    </source>
</evidence>
<dbReference type="SUPFAM" id="SSF56266">
    <property type="entry name" value="DmpA/ArgJ-like"/>
    <property type="match status" value="1"/>
</dbReference>
<dbReference type="EC" id="2.3.1.1" evidence="8"/>
<comment type="similarity">
    <text evidence="1 8">Belongs to the ArgJ family.</text>
</comment>
<dbReference type="InterPro" id="IPR042195">
    <property type="entry name" value="ArgJ_beta_C"/>
</dbReference>
<keyword evidence="7 8" id="KW-0012">Acyltransferase</keyword>
<dbReference type="GO" id="GO:0004358">
    <property type="term" value="F:L-glutamate N-acetyltransferase activity, acting on acetyl-L-ornithine as donor"/>
    <property type="evidence" value="ECO:0007669"/>
    <property type="project" value="UniProtKB-UniRule"/>
</dbReference>
<dbReference type="EMBL" id="MGDE01000209">
    <property type="protein sequence ID" value="OGL43795.1"/>
    <property type="molecule type" value="Genomic_DNA"/>
</dbReference>
<comment type="caution">
    <text evidence="8">Lacks conserved residue(s) required for the propagation of feature annotation.</text>
</comment>
<feature type="site" description="Involved in the stabilization of negative charge on the oxyanion by the formation of the oxyanion hole" evidence="8">
    <location>
        <position position="118"/>
    </location>
</feature>
<evidence type="ECO:0000256" key="3">
    <source>
        <dbReference type="ARBA" id="ARBA00022571"/>
    </source>
</evidence>
<proteinExistence type="inferred from homology"/>
<dbReference type="GO" id="GO:0006592">
    <property type="term" value="P:ornithine biosynthetic process"/>
    <property type="evidence" value="ECO:0007669"/>
    <property type="project" value="TreeGrafter"/>
</dbReference>
<dbReference type="Proteomes" id="UP000178797">
    <property type="component" value="Unassembled WGS sequence"/>
</dbReference>
<comment type="catalytic activity">
    <reaction evidence="8">
        <text>N(2)-acetyl-L-ornithine + L-glutamate = N-acetyl-L-glutamate + L-ornithine</text>
        <dbReference type="Rhea" id="RHEA:15349"/>
        <dbReference type="ChEBI" id="CHEBI:29985"/>
        <dbReference type="ChEBI" id="CHEBI:44337"/>
        <dbReference type="ChEBI" id="CHEBI:46911"/>
        <dbReference type="ChEBI" id="CHEBI:57805"/>
        <dbReference type="EC" id="2.3.1.35"/>
    </reaction>
</comment>
<feature type="binding site" evidence="8">
    <location>
        <position position="155"/>
    </location>
    <ligand>
        <name>substrate</name>
    </ligand>
</feature>
<protein>
    <recommendedName>
        <fullName evidence="8">Arginine biosynthesis bifunctional protein ArgJ</fullName>
    </recommendedName>
    <domain>
        <recommendedName>
            <fullName evidence="8">Glutamate N-acetyltransferase</fullName>
            <ecNumber evidence="8">2.3.1.35</ecNumber>
        </recommendedName>
        <alternativeName>
            <fullName evidence="8">Ornithine acetyltransferase</fullName>
            <shortName evidence="8">OATase</shortName>
        </alternativeName>
        <alternativeName>
            <fullName evidence="8">Ornithine transacetylase</fullName>
        </alternativeName>
    </domain>
    <domain>
        <recommendedName>
            <fullName evidence="8">Amino-acid acetyltransferase</fullName>
            <ecNumber evidence="8">2.3.1.1</ecNumber>
        </recommendedName>
        <alternativeName>
            <fullName evidence="8">N-acetylglutamate synthase</fullName>
            <shortName evidence="8">AGSase</shortName>
        </alternativeName>
    </domain>
    <component>
        <recommendedName>
            <fullName evidence="8">Arginine biosynthesis bifunctional protein ArgJ alpha chain</fullName>
        </recommendedName>
    </component>
    <component>
        <recommendedName>
            <fullName evidence="8">Arginine biosynthesis bifunctional protein ArgJ beta chain</fullName>
        </recommendedName>
    </component>
</protein>
<dbReference type="HAMAP" id="MF_01106">
    <property type="entry name" value="ArgJ"/>
    <property type="match status" value="1"/>
</dbReference>
<organism evidence="9 10">
    <name type="scientific">Candidatus Schekmanbacteria bacterium RBG_16_38_10</name>
    <dbReference type="NCBI Taxonomy" id="1817879"/>
    <lineage>
        <taxon>Bacteria</taxon>
        <taxon>Candidatus Schekmaniibacteriota</taxon>
    </lineage>
</organism>
<feature type="active site" description="Nucleophile" evidence="8">
    <location>
        <position position="192"/>
    </location>
</feature>
<feature type="binding site" evidence="8">
    <location>
        <position position="181"/>
    </location>
    <ligand>
        <name>substrate</name>
    </ligand>
</feature>
<dbReference type="AlphaFoldDB" id="A0A1F7RQF3"/>
<dbReference type="PANTHER" id="PTHR23100">
    <property type="entry name" value="ARGININE BIOSYNTHESIS BIFUNCTIONAL PROTEIN ARGJ"/>
    <property type="match status" value="1"/>
</dbReference>
<dbReference type="Gene3D" id="3.10.20.340">
    <property type="entry name" value="ArgJ beta chain, C-terminal domain"/>
    <property type="match status" value="1"/>
</dbReference>
<comment type="subcellular location">
    <subcellularLocation>
        <location evidence="8">Cytoplasm</location>
    </subcellularLocation>
</comment>
<evidence type="ECO:0000313" key="9">
    <source>
        <dbReference type="EMBL" id="OGL43795.1"/>
    </source>
</evidence>
<dbReference type="InterPro" id="IPR016117">
    <property type="entry name" value="ArgJ-like_dom_sf"/>
</dbReference>
<dbReference type="InterPro" id="IPR002813">
    <property type="entry name" value="Arg_biosynth_ArgJ"/>
</dbReference>
<sequence>MILSKIKKIPGGINAVRGFKSAGINCGIKDDDKKDLMLILTDNLAVAAGVFTTNRIKASSVIETSRRVKKGVVKAIIANSGNANACTGKKGKENTLEIMEFTGKNLNVLGENILVASTGIIGRLLEVNKIKKGIISLIKKIDSGNYSGTAEAIMTTDTFIKEIAVEVKMKNGSIRIAGIAKGAGMICPNMATMLSFIVTDAKIKKNILQKTLRSAVDKSFNMITIDGCMSTNDMVLVLANGMAESAEIKKDSSELKIFKKGLEYVSGELAKMIVLDGEGATKLIKISVSGAKTKKSAKVAAMAIANSNLVKTAFFGEILNWGRITAALGASGIELFPGNIDINFNGRKIVKNGCRFSYDEKEIKNILKEKEITIKVNLKQGKEDAVVLTSDLSYEYIRINASYN</sequence>
<dbReference type="Pfam" id="PF01960">
    <property type="entry name" value="ArgJ"/>
    <property type="match status" value="1"/>
</dbReference>
<feature type="binding site" evidence="8">
    <location>
        <position position="400"/>
    </location>
    <ligand>
        <name>substrate</name>
    </ligand>
</feature>
<keyword evidence="8" id="KW-0963">Cytoplasm</keyword>
<evidence type="ECO:0000256" key="2">
    <source>
        <dbReference type="ARBA" id="ARBA00011475"/>
    </source>
</evidence>
<dbReference type="GO" id="GO:0004042">
    <property type="term" value="F:L-glutamate N-acetyltransferase activity"/>
    <property type="evidence" value="ECO:0007669"/>
    <property type="project" value="UniProtKB-UniRule"/>
</dbReference>
<comment type="catalytic activity">
    <reaction evidence="8">
        <text>L-glutamate + acetyl-CoA = N-acetyl-L-glutamate + CoA + H(+)</text>
        <dbReference type="Rhea" id="RHEA:24292"/>
        <dbReference type="ChEBI" id="CHEBI:15378"/>
        <dbReference type="ChEBI" id="CHEBI:29985"/>
        <dbReference type="ChEBI" id="CHEBI:44337"/>
        <dbReference type="ChEBI" id="CHEBI:57287"/>
        <dbReference type="ChEBI" id="CHEBI:57288"/>
        <dbReference type="EC" id="2.3.1.1"/>
    </reaction>
</comment>
<keyword evidence="5 8" id="KW-0808">Transferase</keyword>
<comment type="pathway">
    <text evidence="8">Amino-acid biosynthesis; L-arginine biosynthesis; N(2)-acetyl-L-ornithine from L-glutamate: step 1/4.</text>
</comment>
<keyword evidence="6 8" id="KW-0068">Autocatalytic cleavage</keyword>
<comment type="pathway">
    <text evidence="8">Amino-acid biosynthesis; L-arginine biosynthesis; L-ornithine and N-acetyl-L-glutamate from L-glutamate and N(2)-acetyl-L-ornithine (cyclic): step 1/1.</text>
</comment>